<protein>
    <recommendedName>
        <fullName evidence="2">Glycosyltransferase 2-like domain-containing protein</fullName>
    </recommendedName>
</protein>
<evidence type="ECO:0000313" key="4">
    <source>
        <dbReference type="Proteomes" id="UP000028006"/>
    </source>
</evidence>
<proteinExistence type="predicted"/>
<evidence type="ECO:0000256" key="1">
    <source>
        <dbReference type="SAM" id="Phobius"/>
    </source>
</evidence>
<dbReference type="RefSeq" id="WP_034879373.1">
    <property type="nucleotide sequence ID" value="NZ_JOKG01000006.1"/>
</dbReference>
<evidence type="ECO:0000259" key="2">
    <source>
        <dbReference type="Pfam" id="PF00535"/>
    </source>
</evidence>
<dbReference type="Proteomes" id="UP000028006">
    <property type="component" value="Unassembled WGS sequence"/>
</dbReference>
<keyword evidence="1" id="KW-0812">Transmembrane</keyword>
<dbReference type="AlphaFoldDB" id="A0A081MZI6"/>
<feature type="domain" description="Glycosyltransferase 2-like" evidence="2">
    <location>
        <begin position="13"/>
        <end position="139"/>
    </location>
</feature>
<dbReference type="Pfam" id="PF00535">
    <property type="entry name" value="Glycos_transf_2"/>
    <property type="match status" value="1"/>
</dbReference>
<gene>
    <name evidence="3" type="ORF">GZ77_24100</name>
</gene>
<keyword evidence="1" id="KW-1133">Transmembrane helix</keyword>
<dbReference type="Gene3D" id="3.90.550.10">
    <property type="entry name" value="Spore Coat Polysaccharide Biosynthesis Protein SpsA, Chain A"/>
    <property type="match status" value="1"/>
</dbReference>
<dbReference type="eggNOG" id="COG1216">
    <property type="taxonomic scope" value="Bacteria"/>
</dbReference>
<accession>A0A081MZI6</accession>
<keyword evidence="4" id="KW-1185">Reference proteome</keyword>
<feature type="transmembrane region" description="Helical" evidence="1">
    <location>
        <begin position="247"/>
        <end position="264"/>
    </location>
</feature>
<sequence>MSASVFSEDSEVTVVITSCGRFDLLKNTLDSFFKFNTYPIKKIIITEDSGDDAIHSAIPEQYKQYFTVIVNKPKLGQIRSIDKAYSLVDTSYIFHCEDDWDFYRTGFIEDSLSVLKSDSQAYQVWLRSFYHDVQRDYPFHSLGDKFTTKENTVYYRLLSSKEKWQGFSFNPGLRRTSDYLKISNGYSSFFDEKNSASLVESSLSKHMTSNNMYAAILENDAVAHTGYESHISDKNEKKKKRKKKIRNYFIAAAVFSLGIILGNII</sequence>
<reference evidence="3 4" key="1">
    <citation type="submission" date="2014-06" db="EMBL/GenBank/DDBJ databases">
        <title>Whole Genome Sequences of Three Symbiotic Endozoicomonas Bacteria.</title>
        <authorList>
            <person name="Neave M.J."/>
            <person name="Apprill A."/>
            <person name="Voolstra C.R."/>
        </authorList>
    </citation>
    <scope>NUCLEOTIDE SEQUENCE [LARGE SCALE GENOMIC DNA]</scope>
    <source>
        <strain evidence="3 4">LMG 24815</strain>
    </source>
</reference>
<dbReference type="SUPFAM" id="SSF53448">
    <property type="entry name" value="Nucleotide-diphospho-sugar transferases"/>
    <property type="match status" value="1"/>
</dbReference>
<dbReference type="InterPro" id="IPR001173">
    <property type="entry name" value="Glyco_trans_2-like"/>
</dbReference>
<name>A0A081MZI6_9GAMM</name>
<evidence type="ECO:0000313" key="3">
    <source>
        <dbReference type="EMBL" id="KEQ11609.1"/>
    </source>
</evidence>
<organism evidence="3 4">
    <name type="scientific">Endozoicomonas montiporae</name>
    <dbReference type="NCBI Taxonomy" id="1027273"/>
    <lineage>
        <taxon>Bacteria</taxon>
        <taxon>Pseudomonadati</taxon>
        <taxon>Pseudomonadota</taxon>
        <taxon>Gammaproteobacteria</taxon>
        <taxon>Oceanospirillales</taxon>
        <taxon>Endozoicomonadaceae</taxon>
        <taxon>Endozoicomonas</taxon>
    </lineage>
</organism>
<dbReference type="EMBL" id="JOKG01000006">
    <property type="protein sequence ID" value="KEQ11609.1"/>
    <property type="molecule type" value="Genomic_DNA"/>
</dbReference>
<dbReference type="CDD" id="cd00761">
    <property type="entry name" value="Glyco_tranf_GTA_type"/>
    <property type="match status" value="1"/>
</dbReference>
<dbReference type="InterPro" id="IPR029044">
    <property type="entry name" value="Nucleotide-diphossugar_trans"/>
</dbReference>
<keyword evidence="1" id="KW-0472">Membrane</keyword>
<comment type="caution">
    <text evidence="3">The sequence shown here is derived from an EMBL/GenBank/DDBJ whole genome shotgun (WGS) entry which is preliminary data.</text>
</comment>